<evidence type="ECO:0000313" key="1">
    <source>
        <dbReference type="EMBL" id="RAH49986.1"/>
    </source>
</evidence>
<reference evidence="1" key="1">
    <citation type="submission" date="2018-02" db="EMBL/GenBank/DDBJ databases">
        <title>The genomes of Aspergillus section Nigri reveals drivers in fungal speciation.</title>
        <authorList>
            <consortium name="DOE Joint Genome Institute"/>
            <person name="Vesth T.C."/>
            <person name="Nybo J."/>
            <person name="Theobald S."/>
            <person name="Brandl J."/>
            <person name="Frisvad J.C."/>
            <person name="Nielsen K.F."/>
            <person name="Lyhne E.K."/>
            <person name="Kogle M.E."/>
            <person name="Kuo A."/>
            <person name="Riley R."/>
            <person name="Clum A."/>
            <person name="Nolan M."/>
            <person name="Lipzen A."/>
            <person name="Salamov A."/>
            <person name="Henrissat B."/>
            <person name="Wiebenga A."/>
            <person name="De vries R.P."/>
            <person name="Grigoriev I.V."/>
            <person name="Mortensen U.H."/>
            <person name="Andersen M.R."/>
            <person name="Baker S.E."/>
        </authorList>
    </citation>
    <scope>NUCLEOTIDE SEQUENCE</scope>
    <source>
        <strain evidence="1">CBS 621.78</strain>
    </source>
</reference>
<organism evidence="1 2">
    <name type="scientific">Aspergillus brunneoviolaceus CBS 621.78</name>
    <dbReference type="NCBI Taxonomy" id="1450534"/>
    <lineage>
        <taxon>Eukaryota</taxon>
        <taxon>Fungi</taxon>
        <taxon>Dikarya</taxon>
        <taxon>Ascomycota</taxon>
        <taxon>Pezizomycotina</taxon>
        <taxon>Eurotiomycetes</taxon>
        <taxon>Eurotiomycetidae</taxon>
        <taxon>Eurotiales</taxon>
        <taxon>Aspergillaceae</taxon>
        <taxon>Aspergillus</taxon>
        <taxon>Aspergillus subgen. Circumdati</taxon>
    </lineage>
</organism>
<sequence length="541" mass="61102">MIGTLTLAFVPLLLFYLYRKLQYHRFTQLSPYPQPQPSLVWGHLKTIHEFMSKGEPERHIDEVLLEIKAHLNHPPLFVLDLRPVQYPLCVIGDHEVAEQISRSSKEYPYSMTKSPTIKDLHSLIGMGSIIAANGEEWKTLRRRFNPGFAPQHLMTLLPRIVAMSRRFVETLDRHAKSGVEFRLDEPCINLTFDIIGAIVMDTDFRAQCAPHQQSEVYKLFRDLVRSYPMAGGMSWESVNLWGALKRRRLTVRFERYLRAHISQKFADLRATPTGRGNLQDIATLDDKVLTQTSDQLKSFLFAGYDTTSIVLQWTFYELSRTPCALQAVRAELATLFGPDPSPVVVWERLTAPAGEHLLNQMPYTSAVIREVLRLHPPSGSARFTAPGTGFTVQLPGGEALCLDGMVVYNCETLIHRDEAVYGATKDVFRPERWLESSDHEKQKIPASAWRAFERGPRNCIGQELATLEVRVILACTVRRYEITKVGLGEVVRDEMGQPVMGAQGQFAARRELFNTMQITAKPVDGTRVRVALAAEDGAGSV</sequence>
<dbReference type="EMBL" id="KZ825315">
    <property type="protein sequence ID" value="RAH49986.1"/>
    <property type="molecule type" value="Genomic_DNA"/>
</dbReference>
<keyword evidence="2" id="KW-1185">Reference proteome</keyword>
<gene>
    <name evidence="1" type="ORF">BO95DRAFT_470574</name>
</gene>
<name>A0ACD1GL47_9EURO</name>
<dbReference type="Proteomes" id="UP000249057">
    <property type="component" value="Unassembled WGS sequence"/>
</dbReference>
<proteinExistence type="predicted"/>
<accession>A0ACD1GL47</accession>
<evidence type="ECO:0000313" key="2">
    <source>
        <dbReference type="Proteomes" id="UP000249057"/>
    </source>
</evidence>
<protein>
    <submittedName>
        <fullName evidence="1">Cytochrome P450</fullName>
    </submittedName>
</protein>